<proteinExistence type="predicted"/>
<feature type="transmembrane region" description="Helical" evidence="1">
    <location>
        <begin position="40"/>
        <end position="56"/>
    </location>
</feature>
<dbReference type="SUPFAM" id="SSF55874">
    <property type="entry name" value="ATPase domain of HSP90 chaperone/DNA topoisomerase II/histidine kinase"/>
    <property type="match status" value="1"/>
</dbReference>
<dbReference type="Proteomes" id="UP000199671">
    <property type="component" value="Unassembled WGS sequence"/>
</dbReference>
<dbReference type="InterPro" id="IPR032834">
    <property type="entry name" value="NatK-like_C"/>
</dbReference>
<feature type="transmembrane region" description="Helical" evidence="1">
    <location>
        <begin position="124"/>
        <end position="144"/>
    </location>
</feature>
<dbReference type="Gene3D" id="3.30.565.10">
    <property type="entry name" value="Histidine kinase-like ATPase, C-terminal domain"/>
    <property type="match status" value="1"/>
</dbReference>
<feature type="transmembrane region" description="Helical" evidence="1">
    <location>
        <begin position="193"/>
        <end position="210"/>
    </location>
</feature>
<organism evidence="3 4">
    <name type="scientific">Actinomyces ruminicola</name>
    <dbReference type="NCBI Taxonomy" id="332524"/>
    <lineage>
        <taxon>Bacteria</taxon>
        <taxon>Bacillati</taxon>
        <taxon>Actinomycetota</taxon>
        <taxon>Actinomycetes</taxon>
        <taxon>Actinomycetales</taxon>
        <taxon>Actinomycetaceae</taxon>
        <taxon>Actinomyces</taxon>
    </lineage>
</organism>
<dbReference type="RefSeq" id="WP_092609719.1">
    <property type="nucleotide sequence ID" value="NZ_FNHU01000006.1"/>
</dbReference>
<feature type="transmembrane region" description="Helical" evidence="1">
    <location>
        <begin position="153"/>
        <end position="173"/>
    </location>
</feature>
<dbReference type="OrthoDB" id="9813149at2"/>
<sequence>MIQEALPDIPRLWTALAEWGACLLYVLATWRPQDSRRRGVTVMAGALPALCAYQVLAARLPISLWLAGMLGAVAAMWGVLHLALNGSLRRSTYLVVRAFVAAELVASLEWQLEVFILGDRAGTAGAVALAAAVDGVALGVVYLLERPRFRTEVVPTVATVAGAAAIAAITFAMSNLSFLSTATPFSGRLGAEVFYIRTLVDLCGFIILYAQREVDLQNRASFELATSEALLHSQYEQYLTSKRAIDIVNRKYHDLRHMIASVRAEPDPTVRLDRLGDLEASVRPYEVFVRTGSPVLDVILTDREQACQDAGVTMTTIADGAALGFMATADLATLVGTALDNALEAVSRIDDAGERWIRLDVRTRRGFVLLEVENPVAAAPVVAAAGEPLMSTKADSDIHGFGMRALRSAAEAYGGQVTAGEGSQGTFVLRVLLPVPAAHPRRSRR</sequence>
<evidence type="ECO:0000313" key="4">
    <source>
        <dbReference type="Proteomes" id="UP000199671"/>
    </source>
</evidence>
<dbReference type="InterPro" id="IPR036890">
    <property type="entry name" value="HATPase_C_sf"/>
</dbReference>
<evidence type="ECO:0000256" key="1">
    <source>
        <dbReference type="SAM" id="Phobius"/>
    </source>
</evidence>
<evidence type="ECO:0000313" key="3">
    <source>
        <dbReference type="EMBL" id="SDM72665.1"/>
    </source>
</evidence>
<dbReference type="EMBL" id="FNHU01000006">
    <property type="protein sequence ID" value="SDM72665.1"/>
    <property type="molecule type" value="Genomic_DNA"/>
</dbReference>
<gene>
    <name evidence="3" type="ORF">SAMN04487766_10643</name>
</gene>
<feature type="transmembrane region" description="Helical" evidence="1">
    <location>
        <begin position="94"/>
        <end position="112"/>
    </location>
</feature>
<feature type="transmembrane region" description="Helical" evidence="1">
    <location>
        <begin position="62"/>
        <end position="82"/>
    </location>
</feature>
<accession>A0A1G9VLG6</accession>
<keyword evidence="1" id="KW-0812">Transmembrane</keyword>
<feature type="domain" description="Sensor histidine kinase NatK-like C-terminal" evidence="2">
    <location>
        <begin position="327"/>
        <end position="434"/>
    </location>
</feature>
<keyword evidence="1" id="KW-1133">Transmembrane helix</keyword>
<dbReference type="Pfam" id="PF14501">
    <property type="entry name" value="HATPase_c_5"/>
    <property type="match status" value="1"/>
</dbReference>
<evidence type="ECO:0000259" key="2">
    <source>
        <dbReference type="Pfam" id="PF14501"/>
    </source>
</evidence>
<reference evidence="3 4" key="1">
    <citation type="submission" date="2016-10" db="EMBL/GenBank/DDBJ databases">
        <authorList>
            <person name="de Groot N.N."/>
        </authorList>
    </citation>
    <scope>NUCLEOTIDE SEQUENCE [LARGE SCALE GENOMIC DNA]</scope>
    <source>
        <strain evidence="3 4">KPR-7B</strain>
    </source>
</reference>
<protein>
    <submittedName>
        <fullName evidence="3">GHKL domain-containing protein</fullName>
    </submittedName>
</protein>
<keyword evidence="1" id="KW-0472">Membrane</keyword>
<dbReference type="AlphaFoldDB" id="A0A1G9VLG6"/>
<feature type="transmembrane region" description="Helical" evidence="1">
    <location>
        <begin position="12"/>
        <end position="28"/>
    </location>
</feature>
<name>A0A1G9VLG6_9ACTO</name>